<dbReference type="Proteomes" id="UP000479938">
    <property type="component" value="Unassembled WGS sequence"/>
</dbReference>
<gene>
    <name evidence="1" type="ORF">FLA105534_03309</name>
</gene>
<dbReference type="EMBL" id="CADCSU010000118">
    <property type="protein sequence ID" value="CAA9200934.1"/>
    <property type="molecule type" value="Genomic_DNA"/>
</dbReference>
<name>A0A6J4GS29_9FLAO</name>
<organism evidence="1 2">
    <name type="scientific">Flavobacterium bizetiae</name>
    <dbReference type="NCBI Taxonomy" id="2704140"/>
    <lineage>
        <taxon>Bacteria</taxon>
        <taxon>Pseudomonadati</taxon>
        <taxon>Bacteroidota</taxon>
        <taxon>Flavobacteriia</taxon>
        <taxon>Flavobacteriales</taxon>
        <taxon>Flavobacteriaceae</taxon>
        <taxon>Flavobacterium</taxon>
    </lineage>
</organism>
<evidence type="ECO:0000313" key="2">
    <source>
        <dbReference type="Proteomes" id="UP000479938"/>
    </source>
</evidence>
<sequence>MKTIHYFMQTVTAFLGAGNNAQNKLERMSIALEVIPGNIPHL</sequence>
<keyword evidence="2" id="KW-1185">Reference proteome</keyword>
<accession>A0A6J4GS29</accession>
<reference evidence="1 2" key="1">
    <citation type="submission" date="2020-02" db="EMBL/GenBank/DDBJ databases">
        <authorList>
            <person name="Criscuolo A."/>
        </authorList>
    </citation>
    <scope>NUCLEOTIDE SEQUENCE [LARGE SCALE GENOMIC DNA]</scope>
    <source>
        <strain evidence="1">CIP105534</strain>
    </source>
</reference>
<dbReference type="RefSeq" id="WP_262889168.1">
    <property type="nucleotide sequence ID" value="NZ_CADCSU010000118.1"/>
</dbReference>
<protein>
    <submittedName>
        <fullName evidence="1">Uncharacterized protein</fullName>
    </submittedName>
</protein>
<evidence type="ECO:0000313" key="1">
    <source>
        <dbReference type="EMBL" id="CAA9200934.1"/>
    </source>
</evidence>
<dbReference type="AlphaFoldDB" id="A0A6J4GS29"/>
<proteinExistence type="predicted"/>